<reference evidence="2 3" key="1">
    <citation type="submission" date="2019-03" db="EMBL/GenBank/DDBJ databases">
        <title>First draft genome of Liparis tanakae, snailfish: a comprehensive survey of snailfish specific genes.</title>
        <authorList>
            <person name="Kim W."/>
            <person name="Song I."/>
            <person name="Jeong J.-H."/>
            <person name="Kim D."/>
            <person name="Kim S."/>
            <person name="Ryu S."/>
            <person name="Song J.Y."/>
            <person name="Lee S.K."/>
        </authorList>
    </citation>
    <scope>NUCLEOTIDE SEQUENCE [LARGE SCALE GENOMIC DNA]</scope>
    <source>
        <tissue evidence="2">Muscle</tissue>
    </source>
</reference>
<accession>A0A4Z2H6G3</accession>
<dbReference type="Proteomes" id="UP000314294">
    <property type="component" value="Unassembled WGS sequence"/>
</dbReference>
<evidence type="ECO:0000313" key="3">
    <source>
        <dbReference type="Proteomes" id="UP000314294"/>
    </source>
</evidence>
<name>A0A4Z2H6G3_9TELE</name>
<proteinExistence type="predicted"/>
<comment type="caution">
    <text evidence="2">The sequence shown here is derived from an EMBL/GenBank/DDBJ whole genome shotgun (WGS) entry which is preliminary data.</text>
</comment>
<sequence length="167" mass="18213">MAYITADKHYAPTPRLFDSDAKAPPSPDAEAAADSSSLGLEEISSCSGGRNAVLTPHLEQGFQLLCQLSNQNVSRLSDQSFQPMKPMSYNVMGKHHSLKTRKWQLVRGPVGGPGVKTTLILVPLIMLTFSRKTNSPSPPWTVLIGMFMFLRVWTRETSGLAGLLTSP</sequence>
<evidence type="ECO:0000313" key="2">
    <source>
        <dbReference type="EMBL" id="TNN60583.1"/>
    </source>
</evidence>
<keyword evidence="3" id="KW-1185">Reference proteome</keyword>
<gene>
    <name evidence="2" type="ORF">EYF80_029184</name>
</gene>
<feature type="region of interest" description="Disordered" evidence="1">
    <location>
        <begin position="13"/>
        <end position="36"/>
    </location>
</feature>
<evidence type="ECO:0000256" key="1">
    <source>
        <dbReference type="SAM" id="MobiDB-lite"/>
    </source>
</evidence>
<dbReference type="AlphaFoldDB" id="A0A4Z2H6G3"/>
<organism evidence="2 3">
    <name type="scientific">Liparis tanakae</name>
    <name type="common">Tanaka's snailfish</name>
    <dbReference type="NCBI Taxonomy" id="230148"/>
    <lineage>
        <taxon>Eukaryota</taxon>
        <taxon>Metazoa</taxon>
        <taxon>Chordata</taxon>
        <taxon>Craniata</taxon>
        <taxon>Vertebrata</taxon>
        <taxon>Euteleostomi</taxon>
        <taxon>Actinopterygii</taxon>
        <taxon>Neopterygii</taxon>
        <taxon>Teleostei</taxon>
        <taxon>Neoteleostei</taxon>
        <taxon>Acanthomorphata</taxon>
        <taxon>Eupercaria</taxon>
        <taxon>Perciformes</taxon>
        <taxon>Cottioidei</taxon>
        <taxon>Cottales</taxon>
        <taxon>Liparidae</taxon>
        <taxon>Liparis</taxon>
    </lineage>
</organism>
<dbReference type="EMBL" id="SRLO01000331">
    <property type="protein sequence ID" value="TNN60583.1"/>
    <property type="molecule type" value="Genomic_DNA"/>
</dbReference>
<protein>
    <submittedName>
        <fullName evidence="2">Uncharacterized protein</fullName>
    </submittedName>
</protein>